<gene>
    <name evidence="1" type="ORF">SAMN05421753_11036</name>
</gene>
<organism evidence="1 2">
    <name type="scientific">Planctomicrobium piriforme</name>
    <dbReference type="NCBI Taxonomy" id="1576369"/>
    <lineage>
        <taxon>Bacteria</taxon>
        <taxon>Pseudomonadati</taxon>
        <taxon>Planctomycetota</taxon>
        <taxon>Planctomycetia</taxon>
        <taxon>Planctomycetales</taxon>
        <taxon>Planctomycetaceae</taxon>
        <taxon>Planctomicrobium</taxon>
    </lineage>
</organism>
<sequence length="62" mass="7100">MHIESVRGQERASQCEIHVDRPAQGIEAVTKRPRVRLTTEGACEKAHQRGQHLIDCRRVLLE</sequence>
<name>A0A1I3J2B0_9PLAN</name>
<evidence type="ECO:0000313" key="1">
    <source>
        <dbReference type="EMBL" id="SFI54387.1"/>
    </source>
</evidence>
<keyword evidence="2" id="KW-1185">Reference proteome</keyword>
<reference evidence="2" key="1">
    <citation type="submission" date="2016-10" db="EMBL/GenBank/DDBJ databases">
        <authorList>
            <person name="Varghese N."/>
            <person name="Submissions S."/>
        </authorList>
    </citation>
    <scope>NUCLEOTIDE SEQUENCE [LARGE SCALE GENOMIC DNA]</scope>
    <source>
        <strain evidence="2">DSM 26348</strain>
    </source>
</reference>
<protein>
    <submittedName>
        <fullName evidence="1">Uncharacterized protein</fullName>
    </submittedName>
</protein>
<accession>A0A1I3J2B0</accession>
<proteinExistence type="predicted"/>
<dbReference type="AlphaFoldDB" id="A0A1I3J2B0"/>
<dbReference type="EMBL" id="FOQD01000010">
    <property type="protein sequence ID" value="SFI54387.1"/>
    <property type="molecule type" value="Genomic_DNA"/>
</dbReference>
<evidence type="ECO:0000313" key="2">
    <source>
        <dbReference type="Proteomes" id="UP000199518"/>
    </source>
</evidence>
<dbReference type="Proteomes" id="UP000199518">
    <property type="component" value="Unassembled WGS sequence"/>
</dbReference>